<keyword evidence="4" id="KW-1185">Reference proteome</keyword>
<dbReference type="PANTHER" id="PTHR37828">
    <property type="entry name" value="GSR2449 PROTEIN"/>
    <property type="match status" value="1"/>
</dbReference>
<dbReference type="Gene3D" id="3.30.70.1060">
    <property type="entry name" value="Dimeric alpha+beta barrel"/>
    <property type="match status" value="1"/>
</dbReference>
<dbReference type="EMBL" id="PVBT01000006">
    <property type="protein sequence ID" value="PRD51180.1"/>
    <property type="molecule type" value="Genomic_DNA"/>
</dbReference>
<gene>
    <name evidence="3" type="ORF">C5750_20335</name>
</gene>
<dbReference type="SUPFAM" id="SSF54909">
    <property type="entry name" value="Dimeric alpha+beta barrel"/>
    <property type="match status" value="1"/>
</dbReference>
<dbReference type="OrthoDB" id="9814407at2"/>
<evidence type="ECO:0000313" key="4">
    <source>
        <dbReference type="Proteomes" id="UP000238563"/>
    </source>
</evidence>
<name>A0A2S9JE55_9HYPH</name>
<organism evidence="3 4">
    <name type="scientific">Phyllobacterium myrsinacearum</name>
    <dbReference type="NCBI Taxonomy" id="28101"/>
    <lineage>
        <taxon>Bacteria</taxon>
        <taxon>Pseudomonadati</taxon>
        <taxon>Pseudomonadota</taxon>
        <taxon>Alphaproteobacteria</taxon>
        <taxon>Hyphomicrobiales</taxon>
        <taxon>Phyllobacteriaceae</taxon>
        <taxon>Phyllobacterium</taxon>
    </lineage>
</organism>
<reference evidence="3 4" key="1">
    <citation type="submission" date="2018-02" db="EMBL/GenBank/DDBJ databases">
        <title>The draft genome of Phyllobacterium myrsinacearum DSM5892.</title>
        <authorList>
            <person name="Li L."/>
            <person name="Liu L."/>
            <person name="Zhang X."/>
            <person name="Wang T."/>
        </authorList>
    </citation>
    <scope>NUCLEOTIDE SEQUENCE [LARGE SCALE GENOMIC DNA]</scope>
    <source>
        <strain evidence="3 4">DSM 5892</strain>
    </source>
</reference>
<protein>
    <recommendedName>
        <fullName evidence="2">YCII-related domain-containing protein</fullName>
    </recommendedName>
</protein>
<accession>A0A2S9JE55</accession>
<dbReference type="Pfam" id="PF03795">
    <property type="entry name" value="YCII"/>
    <property type="match status" value="1"/>
</dbReference>
<feature type="domain" description="YCII-related" evidence="2">
    <location>
        <begin position="1"/>
        <end position="81"/>
    </location>
</feature>
<proteinExistence type="inferred from homology"/>
<dbReference type="InterPro" id="IPR005545">
    <property type="entry name" value="YCII"/>
</dbReference>
<sequence>MYIVSLNYVAPLEALDAAVPEHIAFLDRHYASGTFLASGRKVPRTGGVILARSGSEEALRAILAEDPFWQKKLATYDIQEFAATKAQAGLEGLIGA</sequence>
<dbReference type="PANTHER" id="PTHR37828:SF1">
    <property type="entry name" value="YCII-RELATED DOMAIN-CONTAINING PROTEIN"/>
    <property type="match status" value="1"/>
</dbReference>
<evidence type="ECO:0000313" key="3">
    <source>
        <dbReference type="EMBL" id="PRD51180.1"/>
    </source>
</evidence>
<comment type="similarity">
    <text evidence="1">Belongs to the YciI family.</text>
</comment>
<dbReference type="RefSeq" id="WP_105736120.1">
    <property type="nucleotide sequence ID" value="NZ_PVBT01000006.1"/>
</dbReference>
<dbReference type="Proteomes" id="UP000238563">
    <property type="component" value="Unassembled WGS sequence"/>
</dbReference>
<dbReference type="AlphaFoldDB" id="A0A2S9JE55"/>
<comment type="caution">
    <text evidence="3">The sequence shown here is derived from an EMBL/GenBank/DDBJ whole genome shotgun (WGS) entry which is preliminary data.</text>
</comment>
<evidence type="ECO:0000256" key="1">
    <source>
        <dbReference type="ARBA" id="ARBA00007689"/>
    </source>
</evidence>
<evidence type="ECO:0000259" key="2">
    <source>
        <dbReference type="Pfam" id="PF03795"/>
    </source>
</evidence>
<dbReference type="InterPro" id="IPR011008">
    <property type="entry name" value="Dimeric_a/b-barrel"/>
</dbReference>